<feature type="compositionally biased region" description="Polar residues" evidence="1">
    <location>
        <begin position="787"/>
        <end position="805"/>
    </location>
</feature>
<feature type="compositionally biased region" description="Low complexity" evidence="1">
    <location>
        <begin position="552"/>
        <end position="561"/>
    </location>
</feature>
<accession>A0A5J4Z2C0</accession>
<feature type="region of interest" description="Disordered" evidence="1">
    <location>
        <begin position="88"/>
        <end position="107"/>
    </location>
</feature>
<dbReference type="AlphaFoldDB" id="A0A5J4Z2C0"/>
<protein>
    <submittedName>
        <fullName evidence="2">Uncharacterized protein</fullName>
    </submittedName>
</protein>
<evidence type="ECO:0000313" key="3">
    <source>
        <dbReference type="Proteomes" id="UP000324585"/>
    </source>
</evidence>
<feature type="compositionally biased region" description="Low complexity" evidence="1">
    <location>
        <begin position="830"/>
        <end position="841"/>
    </location>
</feature>
<evidence type="ECO:0000256" key="1">
    <source>
        <dbReference type="SAM" id="MobiDB-lite"/>
    </source>
</evidence>
<feature type="compositionally biased region" description="Low complexity" evidence="1">
    <location>
        <begin position="23"/>
        <end position="32"/>
    </location>
</feature>
<keyword evidence="3" id="KW-1185">Reference proteome</keyword>
<feature type="region of interest" description="Disordered" evidence="1">
    <location>
        <begin position="243"/>
        <end position="286"/>
    </location>
</feature>
<feature type="compositionally biased region" description="Basic and acidic residues" evidence="1">
    <location>
        <begin position="186"/>
        <end position="196"/>
    </location>
</feature>
<dbReference type="OrthoDB" id="166018at2759"/>
<feature type="compositionally biased region" description="Basic and acidic residues" evidence="1">
    <location>
        <begin position="754"/>
        <end position="771"/>
    </location>
</feature>
<feature type="compositionally biased region" description="Basic and acidic residues" evidence="1">
    <location>
        <begin position="204"/>
        <end position="213"/>
    </location>
</feature>
<dbReference type="PANTHER" id="PTHR38899">
    <property type="entry name" value="DOMAIN OOKINETE PROTEIN, PUTATIVE-RELATED"/>
    <property type="match status" value="1"/>
</dbReference>
<feature type="region of interest" description="Disordered" evidence="1">
    <location>
        <begin position="927"/>
        <end position="1036"/>
    </location>
</feature>
<sequence length="1251" mass="135425">MPLVQIRSPQEVQLLHMAESAAALRAPPATAPTSGGVAGPRTPPRAEPHDATAVAALSVEEREEEDEQDDDNELQLEVALGGMELSSAHGKTHTVRNDSHSSPLSVSYSSPVRVEQCEVPVSGSASQVIHVFESSSPPRGGSWCWSHAERESMFFGGRAHSMSSPNSVRISGAGSCGDLGYSMPPRQHDEDSHGELSRSQSRLWHHDGGDGSTKHPTIPQQLAQTPMKRLTAAVSVVKKNVEDAKSSELSVPSTPRESLEPWTSEARTNDEREGLNFSSGASGMVSTLQSGKAPELRSETPEAISAMSAARSFSGKVKNDEVGGGVVMNSSHAPLQIVQVTSVESPGFPGTPLSRPAQVSARMRSTRDIADASAMITVIPPSTRTEPNHPSRAVVSEDPSVNNLVSMNSSVTTVVTHDVVPVTDESVRTGMNTEPRLDKNFEMEGYSFIFERVTGRPVLQVRAPLRRGNTDGDEIFSLEQSFRKVQSRLSRSTTLKNAQSGSKRSSAGKTHVSADSSSGVAATLPDDGLTAPVGNQGKQRAHQQQPSVTPHQQAQTQAQDQHLLVRQRRISLACQNSARTPTHDAIRRGDRSIPRSPLGLREQSGASRLVHHLTLGSSADQDPSLSDKMPASGGAQGEQGMRNQDHDSVHKATSSIEACHEDASAERLLHEGMSCVLPDHVLSAATIYELKNHAAQERDGLARDHVLAELDRHQAKNVRLRNNAPDARAHRLISYPHEPLDHFLGDDEDEDDEVGARPDQIESMAHPRSDSSLRTLKRAKSARSPAGLTSSLQRVRSDDQSSASCRQIGCCTDSSSFLARLESSDVLHVPGSAGKSKSPSSRARKSDAGEMQTDFQLPARGTAETGLTTPPCGVRVPASSAAAAATASTSSSSTPLVVRTASSSPVARPHHINFSSDMLRLPVSVTVDDHTPPLRGSRDKLNTDRLRQTRSTMASQSTTALDALEERQREKERIRKQQQQLQQEQDGTPVTALSGSTTAGTLMATQRSNSSGGSGSRGSVDVGRSGADGSSSELLQRLPTAVRSPYSGETITFFDWDDTLLPSSYLKNAGVVVGNPGADLQQLSGTLKRRLLDIERLAIRLFDEAARFGVVLLITNSTSAWLNLSLTKFMPNLKHYLEMHRIPFVSARRKFVQRFPDSPTRWKVEAFLEEMRKHDDKKRHMNIIVLGDSMSDLFAGHVACRKVPNSDIKVVKLLDYPNLDQLANELKFLLVNMRPLILHRGSVDVSIEFED</sequence>
<evidence type="ECO:0000313" key="2">
    <source>
        <dbReference type="EMBL" id="KAA8497445.1"/>
    </source>
</evidence>
<feature type="compositionally biased region" description="Polar residues" evidence="1">
    <location>
        <begin position="986"/>
        <end position="1009"/>
    </location>
</feature>
<feature type="compositionally biased region" description="Basic and acidic residues" evidence="1">
    <location>
        <begin position="581"/>
        <end position="593"/>
    </location>
</feature>
<dbReference type="EMBL" id="VRMN01000002">
    <property type="protein sequence ID" value="KAA8497445.1"/>
    <property type="molecule type" value="Genomic_DNA"/>
</dbReference>
<name>A0A5J4Z2C0_PORPP</name>
<gene>
    <name evidence="2" type="ORF">FVE85_1174</name>
</gene>
<reference evidence="3" key="1">
    <citation type="journal article" date="2019" name="Nat. Commun.">
        <title>Expansion of phycobilisome linker gene families in mesophilic red algae.</title>
        <authorList>
            <person name="Lee J."/>
            <person name="Kim D."/>
            <person name="Bhattacharya D."/>
            <person name="Yoon H.S."/>
        </authorList>
    </citation>
    <scope>NUCLEOTIDE SEQUENCE [LARGE SCALE GENOMIC DNA]</scope>
    <source>
        <strain evidence="3">CCMP 1328</strain>
    </source>
</reference>
<feature type="region of interest" description="Disordered" evidence="1">
    <location>
        <begin position="487"/>
        <end position="600"/>
    </location>
</feature>
<dbReference type="PANTHER" id="PTHR38899:SF1">
    <property type="entry name" value="PROTEIN KINASE"/>
    <property type="match status" value="1"/>
</dbReference>
<feature type="region of interest" description="Disordered" evidence="1">
    <location>
        <begin position="739"/>
        <end position="806"/>
    </location>
</feature>
<feature type="compositionally biased region" description="Polar residues" evidence="1">
    <location>
        <begin position="536"/>
        <end position="551"/>
    </location>
</feature>
<feature type="region of interest" description="Disordered" evidence="1">
    <location>
        <begin position="179"/>
        <end position="214"/>
    </location>
</feature>
<feature type="compositionally biased region" description="Polar residues" evidence="1">
    <location>
        <begin position="487"/>
        <end position="520"/>
    </location>
</feature>
<feature type="compositionally biased region" description="Polar residues" evidence="1">
    <location>
        <begin position="949"/>
        <end position="960"/>
    </location>
</feature>
<organism evidence="2 3">
    <name type="scientific">Porphyridium purpureum</name>
    <name type="common">Red alga</name>
    <name type="synonym">Porphyridium cruentum</name>
    <dbReference type="NCBI Taxonomy" id="35688"/>
    <lineage>
        <taxon>Eukaryota</taxon>
        <taxon>Rhodophyta</taxon>
        <taxon>Bangiophyceae</taxon>
        <taxon>Porphyridiales</taxon>
        <taxon>Porphyridiaceae</taxon>
        <taxon>Porphyridium</taxon>
    </lineage>
</organism>
<feature type="compositionally biased region" description="Polar residues" evidence="1">
    <location>
        <begin position="247"/>
        <end position="256"/>
    </location>
</feature>
<feature type="region of interest" description="Disordered" evidence="1">
    <location>
        <begin position="828"/>
        <end position="872"/>
    </location>
</feature>
<feature type="compositionally biased region" description="Basic and acidic residues" evidence="1">
    <location>
        <begin position="964"/>
        <end position="975"/>
    </location>
</feature>
<feature type="region of interest" description="Disordered" evidence="1">
    <location>
        <begin position="23"/>
        <end position="51"/>
    </location>
</feature>
<feature type="compositionally biased region" description="Polar residues" evidence="1">
    <location>
        <begin position="276"/>
        <end position="286"/>
    </location>
</feature>
<feature type="region of interest" description="Disordered" evidence="1">
    <location>
        <begin position="615"/>
        <end position="651"/>
    </location>
</feature>
<feature type="compositionally biased region" description="Polar residues" evidence="1">
    <location>
        <begin position="615"/>
        <end position="624"/>
    </location>
</feature>
<proteinExistence type="predicted"/>
<feature type="compositionally biased region" description="Basic and acidic residues" evidence="1">
    <location>
        <begin position="927"/>
        <end position="947"/>
    </location>
</feature>
<comment type="caution">
    <text evidence="2">The sequence shown here is derived from an EMBL/GenBank/DDBJ whole genome shotgun (WGS) entry which is preliminary data.</text>
</comment>
<dbReference type="Proteomes" id="UP000324585">
    <property type="component" value="Unassembled WGS sequence"/>
</dbReference>